<feature type="active site" description="Proton acceptor; for dehydratase activity" evidence="4">
    <location>
        <position position="974"/>
    </location>
</feature>
<dbReference type="PANTHER" id="PTHR43775:SF20">
    <property type="entry name" value="HYBRID PKS-NRPS SYNTHETASE APDA"/>
    <property type="match status" value="1"/>
</dbReference>
<keyword evidence="3" id="KW-0808">Transferase</keyword>
<feature type="region of interest" description="N-terminal hotdog fold" evidence="4">
    <location>
        <begin position="942"/>
        <end position="1081"/>
    </location>
</feature>
<evidence type="ECO:0000313" key="8">
    <source>
        <dbReference type="Proteomes" id="UP000800039"/>
    </source>
</evidence>
<evidence type="ECO:0000256" key="1">
    <source>
        <dbReference type="ARBA" id="ARBA00022450"/>
    </source>
</evidence>
<dbReference type="PROSITE" id="PS52019">
    <property type="entry name" value="PKS_MFAS_DH"/>
    <property type="match status" value="1"/>
</dbReference>
<dbReference type="InterPro" id="IPR014030">
    <property type="entry name" value="Ketoacyl_synth_N"/>
</dbReference>
<dbReference type="InterPro" id="IPR042104">
    <property type="entry name" value="PKS_dehydratase_sf"/>
</dbReference>
<dbReference type="InterPro" id="IPR032821">
    <property type="entry name" value="PKS_assoc"/>
</dbReference>
<dbReference type="InterPro" id="IPR016039">
    <property type="entry name" value="Thiolase-like"/>
</dbReference>
<dbReference type="InterPro" id="IPR020841">
    <property type="entry name" value="PKS_Beta-ketoAc_synthase_dom"/>
</dbReference>
<dbReference type="Pfam" id="PF00698">
    <property type="entry name" value="Acyl_transf_1"/>
    <property type="match status" value="1"/>
</dbReference>
<keyword evidence="8" id="KW-1185">Reference proteome</keyword>
<dbReference type="InterPro" id="IPR014043">
    <property type="entry name" value="Acyl_transferase_dom"/>
</dbReference>
<dbReference type="GO" id="GO:0006633">
    <property type="term" value="P:fatty acid biosynthetic process"/>
    <property type="evidence" value="ECO:0007669"/>
    <property type="project" value="InterPro"/>
</dbReference>
<dbReference type="OrthoDB" id="329835at2759"/>
<dbReference type="Pfam" id="PF00109">
    <property type="entry name" value="ketoacyl-synt"/>
    <property type="match status" value="1"/>
</dbReference>
<dbReference type="EMBL" id="ML976616">
    <property type="protein sequence ID" value="KAF1846590.1"/>
    <property type="molecule type" value="Genomic_DNA"/>
</dbReference>
<reference evidence="7" key="1">
    <citation type="submission" date="2020-01" db="EMBL/GenBank/DDBJ databases">
        <authorList>
            <consortium name="DOE Joint Genome Institute"/>
            <person name="Haridas S."/>
            <person name="Albert R."/>
            <person name="Binder M."/>
            <person name="Bloem J."/>
            <person name="Labutti K."/>
            <person name="Salamov A."/>
            <person name="Andreopoulos B."/>
            <person name="Baker S.E."/>
            <person name="Barry K."/>
            <person name="Bills G."/>
            <person name="Bluhm B.H."/>
            <person name="Cannon C."/>
            <person name="Castanera R."/>
            <person name="Culley D.E."/>
            <person name="Daum C."/>
            <person name="Ezra D."/>
            <person name="Gonzalez J.B."/>
            <person name="Henrissat B."/>
            <person name="Kuo A."/>
            <person name="Liang C."/>
            <person name="Lipzen A."/>
            <person name="Lutzoni F."/>
            <person name="Magnuson J."/>
            <person name="Mondo S."/>
            <person name="Nolan M."/>
            <person name="Ohm R."/>
            <person name="Pangilinan J."/>
            <person name="Park H.-J."/>
            <person name="Ramirez L."/>
            <person name="Alfaro M."/>
            <person name="Sun H."/>
            <person name="Tritt A."/>
            <person name="Yoshinaga Y."/>
            <person name="Zwiers L.-H."/>
            <person name="Turgeon B.G."/>
            <person name="Goodwin S.B."/>
            <person name="Spatafora J.W."/>
            <person name="Crous P.W."/>
            <person name="Grigoriev I.V."/>
        </authorList>
    </citation>
    <scope>NUCLEOTIDE SEQUENCE</scope>
    <source>
        <strain evidence="7">CBS 394.84</strain>
    </source>
</reference>
<feature type="domain" description="Ketosynthase family 3 (KS3)" evidence="5">
    <location>
        <begin position="8"/>
        <end position="442"/>
    </location>
</feature>
<evidence type="ECO:0000259" key="5">
    <source>
        <dbReference type="PROSITE" id="PS52004"/>
    </source>
</evidence>
<dbReference type="Pfam" id="PF14765">
    <property type="entry name" value="PS-DH"/>
    <property type="match status" value="1"/>
</dbReference>
<accession>A0A9P4L909</accession>
<feature type="active site" description="Proton donor; for dehydratase activity" evidence="4">
    <location>
        <position position="1158"/>
    </location>
</feature>
<dbReference type="Pfam" id="PF16197">
    <property type="entry name" value="KAsynt_C_assoc"/>
    <property type="match status" value="1"/>
</dbReference>
<dbReference type="Gene3D" id="3.40.47.10">
    <property type="match status" value="1"/>
</dbReference>
<dbReference type="Gene3D" id="3.10.129.110">
    <property type="entry name" value="Polyketide synthase dehydratase"/>
    <property type="match status" value="1"/>
</dbReference>
<organism evidence="7 8">
    <name type="scientific">Cucurbitaria berberidis CBS 394.84</name>
    <dbReference type="NCBI Taxonomy" id="1168544"/>
    <lineage>
        <taxon>Eukaryota</taxon>
        <taxon>Fungi</taxon>
        <taxon>Dikarya</taxon>
        <taxon>Ascomycota</taxon>
        <taxon>Pezizomycotina</taxon>
        <taxon>Dothideomycetes</taxon>
        <taxon>Pleosporomycetidae</taxon>
        <taxon>Pleosporales</taxon>
        <taxon>Pleosporineae</taxon>
        <taxon>Cucurbitariaceae</taxon>
        <taxon>Cucurbitaria</taxon>
    </lineage>
</organism>
<name>A0A9P4L909_9PLEO</name>
<dbReference type="SMART" id="SM00827">
    <property type="entry name" value="PKS_AT"/>
    <property type="match status" value="1"/>
</dbReference>
<dbReference type="SUPFAM" id="SSF53901">
    <property type="entry name" value="Thiolase-like"/>
    <property type="match status" value="1"/>
</dbReference>
<dbReference type="InterPro" id="IPR016035">
    <property type="entry name" value="Acyl_Trfase/lysoPLipase"/>
</dbReference>
<dbReference type="InterPro" id="IPR016036">
    <property type="entry name" value="Malonyl_transacylase_ACP-bd"/>
</dbReference>
<evidence type="ECO:0000256" key="4">
    <source>
        <dbReference type="PROSITE-ProRule" id="PRU01363"/>
    </source>
</evidence>
<dbReference type="InterPro" id="IPR014031">
    <property type="entry name" value="Ketoacyl_synth_C"/>
</dbReference>
<dbReference type="RefSeq" id="XP_040789153.1">
    <property type="nucleotide sequence ID" value="XM_040930955.1"/>
</dbReference>
<dbReference type="SMART" id="SM00825">
    <property type="entry name" value="PKS_KS"/>
    <property type="match status" value="1"/>
</dbReference>
<dbReference type="Proteomes" id="UP000800039">
    <property type="component" value="Unassembled WGS sequence"/>
</dbReference>
<keyword evidence="1" id="KW-0596">Phosphopantetheine</keyword>
<dbReference type="CDD" id="cd00833">
    <property type="entry name" value="PKS"/>
    <property type="match status" value="1"/>
</dbReference>
<dbReference type="InterPro" id="IPR018201">
    <property type="entry name" value="Ketoacyl_synth_AS"/>
</dbReference>
<dbReference type="InterPro" id="IPR049900">
    <property type="entry name" value="PKS_mFAS_DH"/>
</dbReference>
<dbReference type="Gene3D" id="3.40.366.10">
    <property type="entry name" value="Malonyl-Coenzyme A Acyl Carrier Protein, domain 2"/>
    <property type="match status" value="1"/>
</dbReference>
<sequence length="1349" mass="147459">MASSLQPPEPIAIIGSGCRLPGKANSPSKLWDLLHKPRDLLRKIDRYNAEKFFHPDGRHHGTANGQYAYLLEEDHRLFDTGFFGIKPIEAESIDPLQRLLLETVYESLEDAGVPMEKLQGSDTAFYAGVMQSDYNDVLMRDVDTFPQYFATSTSRSIISNRVSYIFDWHGPSMTIDTACSSSMVALHLAVKSLRSGECQVALAAGGNLFLGPELFIGLSKLSMLSSQGRSAMWDADVDGYGRGEAFVSVVLKRLSDAIRDGDHIDCIIRETGVNQDGRTKGITMPSATAQADLIRKTYESIGLNVRNAEDQPQFFEAHGTGTKAGDPQEAQAIFDTFFGPDFDTSTQKHPLYVGGIKTIIGHTEGTAGLAGLMKAMLSLQRGIISPNLLFKNLNPDILPFYGPLEVPTDSVPWPQLPDGTPRRASVNSFGFGGANTHAVLESPPVVESVANDAEPLTAQALMPFLFSAYTEAALQRLLSSYSEYLKAHPKTNMSDLAWTLSNRRSAFAVKLSLSASSISSLCKKIDRKLDSVRDIPGSTIGVRASSGNKKVLGVFTGQGAQWAKMGAQLLNNVPRARQLLEQLEDALQQLPEQYRPAWKIKEELSKDAGLTRIQEAALSQPLCTVVQVILIDLLRSAGITFSAVVGHSSGEIAAAHAAGIISATDAIKIAYLRGYHASLAQGSGGKQGAMLAVGISVDEAIALCNSDEFANRITLAACNSPSSLTLSGDADAIVDVKVALDQQKTFARLLKVDTAYHSHHMHPCAEPYVQSLQAAGIKVNTPSGDCTWYSSVLNGAVVKPDNSLTTTYWRDNMAKTVLFSQAVTSAVQNGGPFHQAIEIGPHPALKGPIMQILGEIGIEMPYSGTLIRGENDLESVSDTFGTIWSNLGPSKTDFVSLHQLALGPTEPKLLKGLPTYTWDHDKPYWFESRKSKVFRTHPDPMHELLGTRCDEGNGEEYQWRNFLSTREIPWLEGHQIQGNVVFPAAGYASMALEASRVIARDENIQLLEINDLVVGRAIVFQDEKAAIETVTNIWNVKKYAGTLTKNGFITAEFTISAQLLRDHTALTRVGSGKINIVVSDEPISKAVLPPRNPTPAHLIDIDTDRFYTSLEKTGYGYTKLFRGFSNMRRRLNFSTGLIEQNISDHADTKLLVHPSALDHAFQALFGAYCWPGDGRLWTLFLPVSIGKISVDPLGCGRENAGLQGTKLAFDAWLTDSPSKEMRGDVVFSTTKDAGEQPIIQVERATMVALGDTAAQDDRTMFFETIWGPATPDGALALGEEQAKKEEWGLSEACERVAHYYWRKLNETLASYDRVHITVHYKHLLSVPTLQSGRNASQDEEDHISELVQR</sequence>
<dbReference type="PROSITE" id="PS00606">
    <property type="entry name" value="KS3_1"/>
    <property type="match status" value="1"/>
</dbReference>
<proteinExistence type="predicted"/>
<dbReference type="InterPro" id="IPR001227">
    <property type="entry name" value="Ac_transferase_dom_sf"/>
</dbReference>
<dbReference type="Pfam" id="PF21089">
    <property type="entry name" value="PKS_DH_N"/>
    <property type="match status" value="1"/>
</dbReference>
<dbReference type="GO" id="GO:0004315">
    <property type="term" value="F:3-oxoacyl-[acyl-carrier-protein] synthase activity"/>
    <property type="evidence" value="ECO:0007669"/>
    <property type="project" value="InterPro"/>
</dbReference>
<dbReference type="SUPFAM" id="SSF55048">
    <property type="entry name" value="Probable ACP-binding domain of malonyl-CoA ACP transacylase"/>
    <property type="match status" value="1"/>
</dbReference>
<dbReference type="InterPro" id="IPR049552">
    <property type="entry name" value="PKS_DH_N"/>
</dbReference>
<dbReference type="SUPFAM" id="SSF52151">
    <property type="entry name" value="FabD/lysophospholipase-like"/>
    <property type="match status" value="1"/>
</dbReference>
<feature type="region of interest" description="C-terminal hotdog fold" evidence="4">
    <location>
        <begin position="1098"/>
        <end position="1255"/>
    </location>
</feature>
<comment type="caution">
    <text evidence="7">The sequence shown here is derived from an EMBL/GenBank/DDBJ whole genome shotgun (WGS) entry which is preliminary data.</text>
</comment>
<dbReference type="SMART" id="SM00826">
    <property type="entry name" value="PKS_DH"/>
    <property type="match status" value="1"/>
</dbReference>
<dbReference type="PANTHER" id="PTHR43775">
    <property type="entry name" value="FATTY ACID SYNTHASE"/>
    <property type="match status" value="1"/>
</dbReference>
<dbReference type="GeneID" id="63848207"/>
<gene>
    <name evidence="7" type="ORF">K460DRAFT_335722</name>
</gene>
<evidence type="ECO:0000259" key="6">
    <source>
        <dbReference type="PROSITE" id="PS52019"/>
    </source>
</evidence>
<dbReference type="InterPro" id="IPR049551">
    <property type="entry name" value="PKS_DH_C"/>
</dbReference>
<evidence type="ECO:0000313" key="7">
    <source>
        <dbReference type="EMBL" id="KAF1846590.1"/>
    </source>
</evidence>
<dbReference type="GO" id="GO:0004312">
    <property type="term" value="F:fatty acid synthase activity"/>
    <property type="evidence" value="ECO:0007669"/>
    <property type="project" value="TreeGrafter"/>
</dbReference>
<keyword evidence="2" id="KW-0597">Phosphoprotein</keyword>
<dbReference type="Pfam" id="PF02801">
    <property type="entry name" value="Ketoacyl-synt_C"/>
    <property type="match status" value="1"/>
</dbReference>
<dbReference type="InterPro" id="IPR020807">
    <property type="entry name" value="PKS_DH"/>
</dbReference>
<protein>
    <submittedName>
        <fullName evidence="7">Polyketide synthetase</fullName>
    </submittedName>
</protein>
<feature type="domain" description="PKS/mFAS DH" evidence="6">
    <location>
        <begin position="942"/>
        <end position="1255"/>
    </location>
</feature>
<dbReference type="GO" id="GO:0044550">
    <property type="term" value="P:secondary metabolite biosynthetic process"/>
    <property type="evidence" value="ECO:0007669"/>
    <property type="project" value="TreeGrafter"/>
</dbReference>
<evidence type="ECO:0000256" key="3">
    <source>
        <dbReference type="ARBA" id="ARBA00022679"/>
    </source>
</evidence>
<evidence type="ECO:0000256" key="2">
    <source>
        <dbReference type="ARBA" id="ARBA00022553"/>
    </source>
</evidence>
<dbReference type="InterPro" id="IPR050091">
    <property type="entry name" value="PKS_NRPS_Biosynth_Enz"/>
</dbReference>
<dbReference type="PROSITE" id="PS52004">
    <property type="entry name" value="KS3_2"/>
    <property type="match status" value="1"/>
</dbReference>